<reference evidence="1 2" key="1">
    <citation type="submission" date="2018-06" db="EMBL/GenBank/DDBJ databases">
        <title>Extensive metabolic versatility and redundancy in microbially diverse, dynamic hydrothermal sediments.</title>
        <authorList>
            <person name="Dombrowski N."/>
            <person name="Teske A."/>
            <person name="Baker B.J."/>
        </authorList>
    </citation>
    <scope>NUCLEOTIDE SEQUENCE [LARGE SCALE GENOMIC DNA]</scope>
    <source>
        <strain evidence="1">B35_G9</strain>
    </source>
</reference>
<protein>
    <submittedName>
        <fullName evidence="1">Uncharacterized protein</fullName>
    </submittedName>
</protein>
<gene>
    <name evidence="1" type="ORF">DRP44_02930</name>
</gene>
<proteinExistence type="predicted"/>
<name>A0A660SBI2_UNCT6</name>
<comment type="caution">
    <text evidence="1">The sequence shown here is derived from an EMBL/GenBank/DDBJ whole genome shotgun (WGS) entry which is preliminary data.</text>
</comment>
<dbReference type="AlphaFoldDB" id="A0A660SBI2"/>
<accession>A0A660SBI2</accession>
<evidence type="ECO:0000313" key="1">
    <source>
        <dbReference type="EMBL" id="RKX67097.1"/>
    </source>
</evidence>
<dbReference type="EMBL" id="QNBC01000026">
    <property type="protein sequence ID" value="RKX67097.1"/>
    <property type="molecule type" value="Genomic_DNA"/>
</dbReference>
<dbReference type="Proteomes" id="UP000282321">
    <property type="component" value="Unassembled WGS sequence"/>
</dbReference>
<evidence type="ECO:0000313" key="2">
    <source>
        <dbReference type="Proteomes" id="UP000282321"/>
    </source>
</evidence>
<organism evidence="1 2">
    <name type="scientific">candidate division TA06 bacterium</name>
    <dbReference type="NCBI Taxonomy" id="2250710"/>
    <lineage>
        <taxon>Bacteria</taxon>
        <taxon>Bacteria division TA06</taxon>
    </lineage>
</organism>
<sequence length="183" mass="21624">MPYNFSHIQMRDSRINSLDIIHGYEYIYRMKKIYYLLFILFLSSCSGKYIDMYNDCYIDYYYGYDFSNGIVDSLHPINNDIIVQNWYPYSPPDTTYPSHDGFLWFNRSDNSTISIKDLGIVKTDTFKDMSGVAFDSIDPVIKENHLYFIRVKDGYIKLIVTAVSPYSMEVWGEYQYSSSEVFQ</sequence>